<protein>
    <recommendedName>
        <fullName evidence="1">Glutamyl-tRNA(Gln) amidotransferase subunit C, mitochondrial</fullName>
        <shortName evidence="1">Glu-AdT subunit C</shortName>
        <ecNumber evidence="1">6.3.5.-</ecNumber>
    </recommendedName>
</protein>
<evidence type="ECO:0000256" key="2">
    <source>
        <dbReference type="SAM" id="MobiDB-lite"/>
    </source>
</evidence>
<dbReference type="Pfam" id="PF02686">
    <property type="entry name" value="GatC"/>
    <property type="match status" value="1"/>
</dbReference>
<keyword evidence="1" id="KW-0648">Protein biosynthesis</keyword>
<comment type="catalytic activity">
    <reaction evidence="1">
        <text>L-glutamyl-tRNA(Gln) + L-glutamine + ATP + H2O = L-glutaminyl-tRNA(Gln) + L-glutamate + ADP + phosphate + H(+)</text>
        <dbReference type="Rhea" id="RHEA:17521"/>
        <dbReference type="Rhea" id="RHEA-COMP:9681"/>
        <dbReference type="Rhea" id="RHEA-COMP:9684"/>
        <dbReference type="ChEBI" id="CHEBI:15377"/>
        <dbReference type="ChEBI" id="CHEBI:15378"/>
        <dbReference type="ChEBI" id="CHEBI:29985"/>
        <dbReference type="ChEBI" id="CHEBI:30616"/>
        <dbReference type="ChEBI" id="CHEBI:43474"/>
        <dbReference type="ChEBI" id="CHEBI:58359"/>
        <dbReference type="ChEBI" id="CHEBI:78520"/>
        <dbReference type="ChEBI" id="CHEBI:78521"/>
        <dbReference type="ChEBI" id="CHEBI:456216"/>
    </reaction>
</comment>
<proteinExistence type="inferred from homology"/>
<keyword evidence="1" id="KW-0436">Ligase</keyword>
<sequence>MFKSKLSNFSPLIHMWRNSARCKASLVPTEPTWQLVEESELPPEKEVSDSLVNHLERLALVDFGNQEAVDRLGAAIRFADQVTAINTEGVTPMYTVLEKESLYLRPDVVEKTKDRAVVIENAAKTEDDYFVAPPGNIPLKPRGSSYKGSNKANTEMNTEQQS</sequence>
<name>A0AAD9N5P4_9ANNE</name>
<evidence type="ECO:0000256" key="1">
    <source>
        <dbReference type="HAMAP-Rule" id="MF_03149"/>
    </source>
</evidence>
<keyword evidence="4" id="KW-1185">Reference proteome</keyword>
<comment type="subunit">
    <text evidence="1">Subunit of the heterotrimeric GatCAB amidotransferase (AdT) complex, composed of A, B and C subunits.</text>
</comment>
<dbReference type="EMBL" id="JAODUP010000214">
    <property type="protein sequence ID" value="KAK2156383.1"/>
    <property type="molecule type" value="Genomic_DNA"/>
</dbReference>
<comment type="subcellular location">
    <subcellularLocation>
        <location evidence="1">Mitochondrion</location>
    </subcellularLocation>
</comment>
<organism evidence="3 4">
    <name type="scientific">Paralvinella palmiformis</name>
    <dbReference type="NCBI Taxonomy" id="53620"/>
    <lineage>
        <taxon>Eukaryota</taxon>
        <taxon>Metazoa</taxon>
        <taxon>Spiralia</taxon>
        <taxon>Lophotrochozoa</taxon>
        <taxon>Annelida</taxon>
        <taxon>Polychaeta</taxon>
        <taxon>Sedentaria</taxon>
        <taxon>Canalipalpata</taxon>
        <taxon>Terebellida</taxon>
        <taxon>Terebelliformia</taxon>
        <taxon>Alvinellidae</taxon>
        <taxon>Paralvinella</taxon>
    </lineage>
</organism>
<dbReference type="Proteomes" id="UP001208570">
    <property type="component" value="Unassembled WGS sequence"/>
</dbReference>
<keyword evidence="1" id="KW-0496">Mitochondrion</keyword>
<dbReference type="GO" id="GO:0030956">
    <property type="term" value="C:glutamyl-tRNA(Gln) amidotransferase complex"/>
    <property type="evidence" value="ECO:0007669"/>
    <property type="project" value="UniProtKB-UniRule"/>
</dbReference>
<dbReference type="GO" id="GO:0032543">
    <property type="term" value="P:mitochondrial translation"/>
    <property type="evidence" value="ECO:0007669"/>
    <property type="project" value="UniProtKB-UniRule"/>
</dbReference>
<dbReference type="PANTHER" id="PTHR15004:SF0">
    <property type="entry name" value="GLUTAMYL-TRNA(GLN) AMIDOTRANSFERASE SUBUNIT C, MITOCHONDRIAL"/>
    <property type="match status" value="1"/>
</dbReference>
<gene>
    <name evidence="3" type="ORF">LSH36_214g00040</name>
</gene>
<evidence type="ECO:0000313" key="4">
    <source>
        <dbReference type="Proteomes" id="UP001208570"/>
    </source>
</evidence>
<comment type="caution">
    <text evidence="3">The sequence shown here is derived from an EMBL/GenBank/DDBJ whole genome shotgun (WGS) entry which is preliminary data.</text>
</comment>
<dbReference type="EC" id="6.3.5.-" evidence="1"/>
<feature type="compositionally biased region" description="Polar residues" evidence="2">
    <location>
        <begin position="146"/>
        <end position="162"/>
    </location>
</feature>
<dbReference type="GO" id="GO:0050567">
    <property type="term" value="F:glutaminyl-tRNA synthase (glutamine-hydrolyzing) activity"/>
    <property type="evidence" value="ECO:0007669"/>
    <property type="project" value="UniProtKB-UniRule"/>
</dbReference>
<dbReference type="GO" id="GO:0005524">
    <property type="term" value="F:ATP binding"/>
    <property type="evidence" value="ECO:0007669"/>
    <property type="project" value="UniProtKB-KW"/>
</dbReference>
<dbReference type="InterPro" id="IPR036113">
    <property type="entry name" value="Asp/Glu-ADT_sf_sub_c"/>
</dbReference>
<dbReference type="SUPFAM" id="SSF141000">
    <property type="entry name" value="Glu-tRNAGln amidotransferase C subunit"/>
    <property type="match status" value="1"/>
</dbReference>
<dbReference type="InterPro" id="IPR003837">
    <property type="entry name" value="GatC"/>
</dbReference>
<keyword evidence="1" id="KW-0067">ATP-binding</keyword>
<accession>A0AAD9N5P4</accession>
<dbReference type="HAMAP" id="MF_00122">
    <property type="entry name" value="GatC"/>
    <property type="match status" value="1"/>
</dbReference>
<dbReference type="GO" id="GO:0006450">
    <property type="term" value="P:regulation of translational fidelity"/>
    <property type="evidence" value="ECO:0007669"/>
    <property type="project" value="InterPro"/>
</dbReference>
<evidence type="ECO:0000313" key="3">
    <source>
        <dbReference type="EMBL" id="KAK2156383.1"/>
    </source>
</evidence>
<dbReference type="NCBIfam" id="TIGR00135">
    <property type="entry name" value="gatC"/>
    <property type="match status" value="1"/>
</dbReference>
<comment type="similarity">
    <text evidence="1">Belongs to the GatC family.</text>
</comment>
<dbReference type="GO" id="GO:0005739">
    <property type="term" value="C:mitochondrion"/>
    <property type="evidence" value="ECO:0007669"/>
    <property type="project" value="UniProtKB-SubCell"/>
</dbReference>
<dbReference type="PANTHER" id="PTHR15004">
    <property type="entry name" value="GLUTAMYL-TRNA(GLN) AMIDOTRANSFERASE SUBUNIT C, MITOCHONDRIAL"/>
    <property type="match status" value="1"/>
</dbReference>
<dbReference type="GO" id="GO:0070681">
    <property type="term" value="P:glutaminyl-tRNAGln biosynthesis via transamidation"/>
    <property type="evidence" value="ECO:0007669"/>
    <property type="project" value="UniProtKB-UniRule"/>
</dbReference>
<comment type="function">
    <text evidence="1">Allows the formation of correctly charged Gln-tRNA(Gln) through the transamidation of misacylated Glu-tRNA(Gln) in the mitochondria. The reaction takes place in the presence of glutamine and ATP through an activated gamma-phospho-Glu-tRNA(Gln).</text>
</comment>
<dbReference type="AlphaFoldDB" id="A0AAD9N5P4"/>
<keyword evidence="1" id="KW-0547">Nucleotide-binding</keyword>
<reference evidence="3" key="1">
    <citation type="journal article" date="2023" name="Mol. Biol. Evol.">
        <title>Third-Generation Sequencing Reveals the Adaptive Role of the Epigenome in Three Deep-Sea Polychaetes.</title>
        <authorList>
            <person name="Perez M."/>
            <person name="Aroh O."/>
            <person name="Sun Y."/>
            <person name="Lan Y."/>
            <person name="Juniper S.K."/>
            <person name="Young C.R."/>
            <person name="Angers B."/>
            <person name="Qian P.Y."/>
        </authorList>
    </citation>
    <scope>NUCLEOTIDE SEQUENCE</scope>
    <source>
        <strain evidence="3">P08H-3</strain>
    </source>
</reference>
<feature type="region of interest" description="Disordered" evidence="2">
    <location>
        <begin position="134"/>
        <end position="162"/>
    </location>
</feature>